<evidence type="ECO:0000256" key="7">
    <source>
        <dbReference type="SAM" id="Phobius"/>
    </source>
</evidence>
<accession>A0A132MJ57</accession>
<reference evidence="11" key="4">
    <citation type="submission" date="2015-04" db="EMBL/GenBank/DDBJ databases">
        <title>Physiological reanalysis, assessment of diazotrophy, and genome sequences of multiple isolates of Streptomyces thermoautotrophicus.</title>
        <authorList>
            <person name="MacKellar D.C."/>
            <person name="Lieber L."/>
            <person name="Norman J."/>
            <person name="Bolger A."/>
            <person name="Tobin C."/>
            <person name="Murray J.W."/>
            <person name="Chang R."/>
            <person name="Ford T."/>
            <person name="Nguyen P.Q."/>
            <person name="Woodward J."/>
            <person name="Permingeat H."/>
            <person name="Joshi N.S."/>
            <person name="Silver P.A."/>
            <person name="Usadel B."/>
            <person name="Rutherford A.W."/>
            <person name="Friesen M."/>
            <person name="Prell J."/>
        </authorList>
    </citation>
    <scope>NUCLEOTIDE SEQUENCE [LARGE SCALE GENOMIC DNA]</scope>
    <source>
        <strain evidence="11">H1</strain>
    </source>
</reference>
<reference evidence="9" key="3">
    <citation type="submission" date="2015-04" db="EMBL/GenBank/DDBJ databases">
        <title>Physiological reanalysis, assessment of diazotrophy, and genome sequences of multiple isolates of Streptomyces thermoautotrophicus.</title>
        <authorList>
            <person name="MacKellar D.C."/>
            <person name="Lieber L."/>
            <person name="Norman J."/>
            <person name="Bolger A."/>
            <person name="Tobin C."/>
            <person name="Murray J.W."/>
            <person name="Woodward J."/>
            <person name="Friesen M."/>
            <person name="Prell J."/>
        </authorList>
    </citation>
    <scope>NUCLEOTIDE SEQUENCE [LARGE SCALE GENOMIC DNA]</scope>
    <source>
        <strain evidence="9">H1</strain>
    </source>
</reference>
<feature type="transmembrane region" description="Helical" evidence="7">
    <location>
        <begin position="117"/>
        <end position="138"/>
    </location>
</feature>
<sequence>MTIPSTPWGRPVAQAGSAVIATATGLLLLRVVVGLTMAAHGSQKLFGWFGGEGFQGTAKSFAGLGYEPGTLFAVLGGSAEFFGGLLLALGLLTPLGAAAVLGMMLNAIVAVHLKAGFFAATGGFEYPLLIAAAAATLGFTGPGRFALDAGRPWGRPSLVTGVGVLGVALAASVLALLVKAL</sequence>
<dbReference type="Proteomes" id="UP000070659">
    <property type="component" value="Unassembled WGS sequence"/>
</dbReference>
<reference evidence="12" key="1">
    <citation type="submission" date="2015-02" db="EMBL/GenBank/DDBJ databases">
        <title>Physiological reanalysis, assessment of diazotrophy, and genome sequences of multiple isolates of Streptomyces thermoautotrophicus.</title>
        <authorList>
            <person name="MacKellar D.C."/>
            <person name="Lieber L."/>
            <person name="Norman J."/>
            <person name="Bolger A."/>
            <person name="Tobin C."/>
            <person name="Murray J.W."/>
            <person name="Friesen M."/>
            <person name="Prell J."/>
        </authorList>
    </citation>
    <scope>NUCLEOTIDE SEQUENCE [LARGE SCALE GENOMIC DNA]</scope>
    <source>
        <strain evidence="12">UBT1</strain>
    </source>
</reference>
<evidence type="ECO:0000313" key="13">
    <source>
        <dbReference type="Proteomes" id="UP000070659"/>
    </source>
</evidence>
<dbReference type="Proteomes" id="UP000070188">
    <property type="component" value="Unassembled WGS sequence"/>
</dbReference>
<feature type="transmembrane region" description="Helical" evidence="7">
    <location>
        <begin position="81"/>
        <end position="105"/>
    </location>
</feature>
<evidence type="ECO:0000256" key="4">
    <source>
        <dbReference type="ARBA" id="ARBA00022692"/>
    </source>
</evidence>
<evidence type="ECO:0000256" key="5">
    <source>
        <dbReference type="ARBA" id="ARBA00022989"/>
    </source>
</evidence>
<dbReference type="PANTHER" id="PTHR33452">
    <property type="entry name" value="OXIDOREDUCTASE CATD-RELATED"/>
    <property type="match status" value="1"/>
</dbReference>
<keyword evidence="5 7" id="KW-1133">Transmembrane helix</keyword>
<gene>
    <name evidence="9" type="ORF">LI90_343</name>
    <name evidence="8" type="ORF">TH66_17535</name>
    <name evidence="10" type="ORF">TR74_09105</name>
</gene>
<feature type="transmembrane region" description="Helical" evidence="7">
    <location>
        <begin position="158"/>
        <end position="178"/>
    </location>
</feature>
<dbReference type="AlphaFoldDB" id="A0A132MJ57"/>
<evidence type="ECO:0000313" key="10">
    <source>
        <dbReference type="EMBL" id="KWX09517.1"/>
    </source>
</evidence>
<evidence type="ECO:0000313" key="12">
    <source>
        <dbReference type="Proteomes" id="UP000070598"/>
    </source>
</evidence>
<keyword evidence="3" id="KW-1003">Cell membrane</keyword>
<dbReference type="Pfam" id="PF07681">
    <property type="entry name" value="DoxX"/>
    <property type="match status" value="1"/>
</dbReference>
<evidence type="ECO:0000313" key="11">
    <source>
        <dbReference type="Proteomes" id="UP000070188"/>
    </source>
</evidence>
<evidence type="ECO:0000256" key="6">
    <source>
        <dbReference type="ARBA" id="ARBA00023136"/>
    </source>
</evidence>
<proteinExistence type="inferred from homology"/>
<reference evidence="8 13" key="2">
    <citation type="submission" date="2015-02" db="EMBL/GenBank/DDBJ databases">
        <title>Physiological reanalysis, assessment of diazotrophy, and genome sequences of multiple isolates of Streptomyces thermoautotrophicus.</title>
        <authorList>
            <person name="MacKellar D.C."/>
            <person name="Lieber L."/>
            <person name="Norman J."/>
            <person name="Bolger A."/>
            <person name="Tobin C."/>
            <person name="Murray J.W."/>
            <person name="Prell J."/>
        </authorList>
    </citation>
    <scope>NUCLEOTIDE SEQUENCE [LARGE SCALE GENOMIC DNA]</scope>
    <source>
        <strain evidence="8 13">UBT1</strain>
    </source>
</reference>
<keyword evidence="6 7" id="KW-0472">Membrane</keyword>
<comment type="similarity">
    <text evidence="2">Belongs to the DoxX family.</text>
</comment>
<dbReference type="OrthoDB" id="346004at2"/>
<evidence type="ECO:0000256" key="1">
    <source>
        <dbReference type="ARBA" id="ARBA00004651"/>
    </source>
</evidence>
<dbReference type="InterPro" id="IPR032808">
    <property type="entry name" value="DoxX"/>
</dbReference>
<dbReference type="EMBL" id="JYIJ01000019">
    <property type="protein sequence ID" value="KWW97451.1"/>
    <property type="molecule type" value="Genomic_DNA"/>
</dbReference>
<keyword evidence="4 7" id="KW-0812">Transmembrane</keyword>
<feature type="transmembrane region" description="Helical" evidence="7">
    <location>
        <begin position="12"/>
        <end position="39"/>
    </location>
</feature>
<dbReference type="PANTHER" id="PTHR33452:SF1">
    <property type="entry name" value="INNER MEMBRANE PROTEIN YPHA-RELATED"/>
    <property type="match status" value="1"/>
</dbReference>
<organism evidence="8 13">
    <name type="scientific">Carbonactinospora thermoautotrophica</name>
    <dbReference type="NCBI Taxonomy" id="1469144"/>
    <lineage>
        <taxon>Bacteria</taxon>
        <taxon>Bacillati</taxon>
        <taxon>Actinomycetota</taxon>
        <taxon>Actinomycetes</taxon>
        <taxon>Kitasatosporales</taxon>
        <taxon>Carbonactinosporaceae</taxon>
        <taxon>Carbonactinospora</taxon>
    </lineage>
</organism>
<dbReference type="InterPro" id="IPR051907">
    <property type="entry name" value="DoxX-like_oxidoreductase"/>
</dbReference>
<dbReference type="PATRIC" id="fig|1469144.10.peg.426"/>
<dbReference type="EMBL" id="LAXD01000001">
    <property type="protein sequence ID" value="KWW98714.1"/>
    <property type="molecule type" value="Genomic_DNA"/>
</dbReference>
<dbReference type="RefSeq" id="WP_066883569.1">
    <property type="nucleotide sequence ID" value="NZ_JYIJ01000019.1"/>
</dbReference>
<evidence type="ECO:0000256" key="3">
    <source>
        <dbReference type="ARBA" id="ARBA00022475"/>
    </source>
</evidence>
<comment type="subcellular location">
    <subcellularLocation>
        <location evidence="1">Cell membrane</location>
        <topology evidence="1">Multi-pass membrane protein</topology>
    </subcellularLocation>
</comment>
<evidence type="ECO:0000313" key="9">
    <source>
        <dbReference type="EMBL" id="KWW98714.1"/>
    </source>
</evidence>
<keyword evidence="11" id="KW-1185">Reference proteome</keyword>
<dbReference type="STRING" id="1469144.LI90_343"/>
<evidence type="ECO:0000313" key="8">
    <source>
        <dbReference type="EMBL" id="KWW97451.1"/>
    </source>
</evidence>
<comment type="caution">
    <text evidence="8">The sequence shown here is derived from an EMBL/GenBank/DDBJ whole genome shotgun (WGS) entry which is preliminary data.</text>
</comment>
<dbReference type="Proteomes" id="UP000070598">
    <property type="component" value="Unassembled WGS sequence"/>
</dbReference>
<dbReference type="GO" id="GO:0005886">
    <property type="term" value="C:plasma membrane"/>
    <property type="evidence" value="ECO:0007669"/>
    <property type="project" value="UniProtKB-SubCell"/>
</dbReference>
<evidence type="ECO:0000256" key="2">
    <source>
        <dbReference type="ARBA" id="ARBA00006679"/>
    </source>
</evidence>
<protein>
    <submittedName>
        <fullName evidence="9">DoxX family protein</fullName>
    </submittedName>
</protein>
<name>A0A132MJ57_9ACTN</name>
<dbReference type="EMBL" id="JYIK01000793">
    <property type="protein sequence ID" value="KWX09517.1"/>
    <property type="molecule type" value="Genomic_DNA"/>
</dbReference>